<feature type="coiled-coil region" evidence="1">
    <location>
        <begin position="93"/>
        <end position="148"/>
    </location>
</feature>
<evidence type="ECO:0000256" key="1">
    <source>
        <dbReference type="SAM" id="Coils"/>
    </source>
</evidence>
<keyword evidence="1" id="KW-0175">Coiled coil</keyword>
<sequence length="648" mass="73472">MTDVDSEPPPARQAGLDPRRPPSRPNPQIPFTTATSPTRLSLNSPRPNTTRDTARDITSGPDSNKLSLDIPQGGDVMEPMKTLQELMTKNFEMNTLAAECNKTRDLASKAEKQLAYANITKNPYPATVEMFQNEYKLAQERYLKAQADYRQSQSDCQSLSKSLSMQWLTPSSPVENPNLPTKNSKLTQLEHEVGKLNERLDHFLQKEREYEEKFTGLGREIKGLQDRMQILREKDLEERAQFFANVDAQFTSLNDMSKTTKIGMESFSASYAYLKSHVEEVKKNAEDMDSKFSQLQSEIQAVKNLSRDSLPQSDPERFHKMTEQVSTLMTAVRSLEMRYNNIFTDDIVSSMVHAMNEMYPNFPGRVFDQLKELRLQIQQVSSRTPGQDMQATSQLNEKVESVMSSLESLKKSQTPHREAMDRDMTKIRNGLHELQEAFKATSKPGDDLRIINRDLMKIRNDLHELQNQTASRQTAFESFGEHYQEDLTQLTQDVESIKSQLKDAIANAGSLVCHPERIDDSHPSATQAEQAAGVREEIPEDRSGVAQQLERVNTKVHQSPEGLTQHRSNSQIPRGLFSLSNLNEHPPQRALPSAIAKRKRSQGSDRGGRLKHSTNSAIDSIIDSVIREEKEEGQGCLMMERAVDRTLY</sequence>
<feature type="region of interest" description="Disordered" evidence="2">
    <location>
        <begin position="516"/>
        <end position="543"/>
    </location>
</feature>
<dbReference type="EMBL" id="JAPQKS010000003">
    <property type="protein sequence ID" value="KAJ5239406.1"/>
    <property type="molecule type" value="Genomic_DNA"/>
</dbReference>
<keyword evidence="4" id="KW-1185">Reference proteome</keyword>
<feature type="region of interest" description="Disordered" evidence="2">
    <location>
        <begin position="1"/>
        <end position="74"/>
    </location>
</feature>
<proteinExistence type="predicted"/>
<feature type="compositionally biased region" description="Polar residues" evidence="2">
    <location>
        <begin position="29"/>
        <end position="51"/>
    </location>
</feature>
<dbReference type="OrthoDB" id="3438382at2759"/>
<accession>A0A9W9TS63</accession>
<comment type="caution">
    <text evidence="3">The sequence shown here is derived from an EMBL/GenBank/DDBJ whole genome shotgun (WGS) entry which is preliminary data.</text>
</comment>
<evidence type="ECO:0000256" key="2">
    <source>
        <dbReference type="SAM" id="MobiDB-lite"/>
    </source>
</evidence>
<organism evidence="3 4">
    <name type="scientific">Penicillium chermesinum</name>
    <dbReference type="NCBI Taxonomy" id="63820"/>
    <lineage>
        <taxon>Eukaryota</taxon>
        <taxon>Fungi</taxon>
        <taxon>Dikarya</taxon>
        <taxon>Ascomycota</taxon>
        <taxon>Pezizomycotina</taxon>
        <taxon>Eurotiomycetes</taxon>
        <taxon>Eurotiomycetidae</taxon>
        <taxon>Eurotiales</taxon>
        <taxon>Aspergillaceae</taxon>
        <taxon>Penicillium</taxon>
    </lineage>
</organism>
<feature type="compositionally biased region" description="Basic and acidic residues" evidence="2">
    <location>
        <begin position="534"/>
        <end position="543"/>
    </location>
</feature>
<dbReference type="SUPFAM" id="SSF57997">
    <property type="entry name" value="Tropomyosin"/>
    <property type="match status" value="1"/>
</dbReference>
<evidence type="ECO:0000313" key="3">
    <source>
        <dbReference type="EMBL" id="KAJ5239406.1"/>
    </source>
</evidence>
<feature type="coiled-coil region" evidence="1">
    <location>
        <begin position="448"/>
        <end position="507"/>
    </location>
</feature>
<name>A0A9W9TS63_9EURO</name>
<dbReference type="AlphaFoldDB" id="A0A9W9TS63"/>
<feature type="region of interest" description="Disordered" evidence="2">
    <location>
        <begin position="577"/>
        <end position="614"/>
    </location>
</feature>
<dbReference type="GeneID" id="83200625"/>
<reference evidence="3" key="1">
    <citation type="submission" date="2022-11" db="EMBL/GenBank/DDBJ databases">
        <authorList>
            <person name="Petersen C."/>
        </authorList>
    </citation>
    <scope>NUCLEOTIDE SEQUENCE</scope>
    <source>
        <strain evidence="3">IBT 19713</strain>
    </source>
</reference>
<protein>
    <submittedName>
        <fullName evidence="3">Uncharacterized protein</fullName>
    </submittedName>
</protein>
<evidence type="ECO:0000313" key="4">
    <source>
        <dbReference type="Proteomes" id="UP001150941"/>
    </source>
</evidence>
<dbReference type="RefSeq" id="XP_058332325.1">
    <property type="nucleotide sequence ID" value="XM_058473322.1"/>
</dbReference>
<reference evidence="3" key="2">
    <citation type="journal article" date="2023" name="IMA Fungus">
        <title>Comparative genomic study of the Penicillium genus elucidates a diverse pangenome and 15 lateral gene transfer events.</title>
        <authorList>
            <person name="Petersen C."/>
            <person name="Sorensen T."/>
            <person name="Nielsen M.R."/>
            <person name="Sondergaard T.E."/>
            <person name="Sorensen J.L."/>
            <person name="Fitzpatrick D.A."/>
            <person name="Frisvad J.C."/>
            <person name="Nielsen K.L."/>
        </authorList>
    </citation>
    <scope>NUCLEOTIDE SEQUENCE</scope>
    <source>
        <strain evidence="3">IBT 19713</strain>
    </source>
</reference>
<gene>
    <name evidence="3" type="ORF">N7468_004025</name>
</gene>
<dbReference type="Proteomes" id="UP001150941">
    <property type="component" value="Unassembled WGS sequence"/>
</dbReference>
<feature type="coiled-coil region" evidence="1">
    <location>
        <begin position="186"/>
        <end position="213"/>
    </location>
</feature>
<feature type="coiled-coil region" evidence="1">
    <location>
        <begin position="278"/>
        <end position="305"/>
    </location>
</feature>